<dbReference type="SUPFAM" id="SSF53474">
    <property type="entry name" value="alpha/beta-Hydrolases"/>
    <property type="match status" value="1"/>
</dbReference>
<evidence type="ECO:0000256" key="2">
    <source>
        <dbReference type="ARBA" id="ARBA00022645"/>
    </source>
</evidence>
<dbReference type="Proteomes" id="UP000054516">
    <property type="component" value="Unassembled WGS sequence"/>
</dbReference>
<keyword evidence="8" id="KW-1185">Reference proteome</keyword>
<dbReference type="AlphaFoldDB" id="A0A1S7UMG7"/>
<dbReference type="OMA" id="NQMPNGC"/>
<protein>
    <recommendedName>
        <fullName evidence="6">Carboxypeptidase</fullName>
        <ecNumber evidence="6">3.4.16.-</ecNumber>
    </recommendedName>
</protein>
<dbReference type="InterPro" id="IPR029058">
    <property type="entry name" value="AB_hydrolase_fold"/>
</dbReference>
<dbReference type="PRINTS" id="PR00724">
    <property type="entry name" value="CRBOXYPTASEC"/>
</dbReference>
<dbReference type="STRING" id="77044.A0A1S7UMG7"/>
<dbReference type="Pfam" id="PF00450">
    <property type="entry name" value="Peptidase_S10"/>
    <property type="match status" value="1"/>
</dbReference>
<reference evidence="7" key="1">
    <citation type="submission" date="2016-03" db="EMBL/GenBank/DDBJ databases">
        <title>Draft genome sequence of Rosellinia necatrix.</title>
        <authorList>
            <person name="Kanematsu S."/>
        </authorList>
    </citation>
    <scope>NUCLEOTIDE SEQUENCE [LARGE SCALE GENOMIC DNA]</scope>
    <source>
        <strain evidence="7">W97</strain>
    </source>
</reference>
<dbReference type="GO" id="GO:0000324">
    <property type="term" value="C:fungal-type vacuole"/>
    <property type="evidence" value="ECO:0007669"/>
    <property type="project" value="TreeGrafter"/>
</dbReference>
<dbReference type="InterPro" id="IPR001563">
    <property type="entry name" value="Peptidase_S10"/>
</dbReference>
<evidence type="ECO:0000256" key="4">
    <source>
        <dbReference type="ARBA" id="ARBA00022801"/>
    </source>
</evidence>
<keyword evidence="3 6" id="KW-0645">Protease</keyword>
<evidence type="ECO:0000256" key="5">
    <source>
        <dbReference type="ARBA" id="ARBA00023180"/>
    </source>
</evidence>
<evidence type="ECO:0000256" key="3">
    <source>
        <dbReference type="ARBA" id="ARBA00022670"/>
    </source>
</evidence>
<dbReference type="EC" id="3.4.16.-" evidence="6"/>
<evidence type="ECO:0000313" key="7">
    <source>
        <dbReference type="EMBL" id="GAP84531.1"/>
    </source>
</evidence>
<dbReference type="GO" id="GO:0006508">
    <property type="term" value="P:proteolysis"/>
    <property type="evidence" value="ECO:0007669"/>
    <property type="project" value="UniProtKB-KW"/>
</dbReference>
<dbReference type="EMBL" id="DF977456">
    <property type="protein sequence ID" value="GAP84531.1"/>
    <property type="molecule type" value="Genomic_DNA"/>
</dbReference>
<keyword evidence="2 6" id="KW-0121">Carboxypeptidase</keyword>
<gene>
    <name evidence="7" type="ORF">SAMD00023353_1100510</name>
</gene>
<evidence type="ECO:0000256" key="1">
    <source>
        <dbReference type="ARBA" id="ARBA00009431"/>
    </source>
</evidence>
<dbReference type="InterPro" id="IPR018202">
    <property type="entry name" value="Ser_caboxypep_ser_AS"/>
</dbReference>
<feature type="signal peptide" evidence="6">
    <location>
        <begin position="1"/>
        <end position="23"/>
    </location>
</feature>
<name>A0A1S7UMG7_ROSNE</name>
<dbReference type="PANTHER" id="PTHR11802:SF131">
    <property type="entry name" value="CARBOXYPEPTIDASE"/>
    <property type="match status" value="1"/>
</dbReference>
<keyword evidence="6" id="KW-0732">Signal</keyword>
<dbReference type="OrthoDB" id="443318at2759"/>
<feature type="chain" id="PRO_5011829334" description="Carboxypeptidase" evidence="6">
    <location>
        <begin position="24"/>
        <end position="559"/>
    </location>
</feature>
<evidence type="ECO:0000256" key="6">
    <source>
        <dbReference type="RuleBase" id="RU361156"/>
    </source>
</evidence>
<organism evidence="7">
    <name type="scientific">Rosellinia necatrix</name>
    <name type="common">White root-rot fungus</name>
    <dbReference type="NCBI Taxonomy" id="77044"/>
    <lineage>
        <taxon>Eukaryota</taxon>
        <taxon>Fungi</taxon>
        <taxon>Dikarya</taxon>
        <taxon>Ascomycota</taxon>
        <taxon>Pezizomycotina</taxon>
        <taxon>Sordariomycetes</taxon>
        <taxon>Xylariomycetidae</taxon>
        <taxon>Xylariales</taxon>
        <taxon>Xylariaceae</taxon>
        <taxon>Rosellinia</taxon>
    </lineage>
</organism>
<accession>A0A1S7UMG7</accession>
<dbReference type="PROSITE" id="PS00131">
    <property type="entry name" value="CARBOXYPEPT_SER_SER"/>
    <property type="match status" value="1"/>
</dbReference>
<keyword evidence="5" id="KW-0325">Glycoprotein</keyword>
<keyword evidence="4 6" id="KW-0378">Hydrolase</keyword>
<dbReference type="GO" id="GO:0004185">
    <property type="term" value="F:serine-type carboxypeptidase activity"/>
    <property type="evidence" value="ECO:0007669"/>
    <property type="project" value="UniProtKB-UniRule"/>
</dbReference>
<dbReference type="PANTHER" id="PTHR11802">
    <property type="entry name" value="SERINE PROTEASE FAMILY S10 SERINE CARBOXYPEPTIDASE"/>
    <property type="match status" value="1"/>
</dbReference>
<dbReference type="Gene3D" id="3.40.50.1820">
    <property type="entry name" value="alpha/beta hydrolase"/>
    <property type="match status" value="1"/>
</dbReference>
<comment type="similarity">
    <text evidence="1 6">Belongs to the peptidase S10 family.</text>
</comment>
<proteinExistence type="inferred from homology"/>
<evidence type="ECO:0000313" key="8">
    <source>
        <dbReference type="Proteomes" id="UP000054516"/>
    </source>
</evidence>
<sequence length="559" mass="60788">MQLLAPAAPLLSSVLLSASLASASLLPPHVEGLLKRQVPAEPTGVKTIKSPGGAQIRYKEPGKHGVCETTPGVNSYSGYVDLDANTHMFFWFFESRNNPNESPITLWLNGGPGSDSLIGLFEELGPCSVSSNESTTILNPYAWNEVSNMLFLSQPIGVGFSYETEVVGVVSNKTGLPVNSSHPNGRYSDVNPYRFDTTQLAAVGTWEVVQAFVQELPCLDENVKSRSFNLWTESYGGHYGPAFYKYFYDQNGLIKNGSVKGVELSMHSLGIINGIISASIQTPYYPEFAVNNTYGVKAVNETIYNFMKMSWEFPGGCRDYIQACIAGDRSTLDGLSVCSQATAICRNLVESPYYAVSGRNPYDIRAMGDAKIPPEPWVGYLNTAEVQNALGVNINYTSTSSNQIGQGFDYTGDWVYPELLEDLEAVVGYGVRVALIYGDADYICNWFGGEAVSLALNHTGREAFAAAGYAPLMVDGVERGESRQRGNFSFTRVYESGHEIPYYQPAAALALFRRVLAGLDVADGTRPVTPDLASNGSARATHTEAYPAWYTGRPEGVEV</sequence>